<gene>
    <name evidence="3" type="ORF">B5D80_20375</name>
</gene>
<accession>A0A246RIW3</accession>
<sequence length="580" mass="61598">MGGAVDDAGVLRRVRTVALRAGRGRRGAGAGPRDRPDGVARQPVGAVRDRTRRPDAGERPGPGRLAPAGGARRSLRAGRRRTGRVERRRVAEPGRAGVRGAPGRRRPDAGRRAGRGRRAGPGARRAAGRLRRLSERRATAAVPADGRQVRGLAGAPVTVIDLGEVGHHDEPTPPPARRPRGRRSAGHPAAVALTALLLLLTLAGAAPGPTRLTPVPVPDVPEPSHLIVGGLLVLAYPSALSPAGSRQLTAIDLTDGRIRWETSLSPRHQLVVLEGVGDDVVVTTDPGGEPVSMVLDHVDGRARWRQPGVAVPTADGGLLLEDLHVDRVAVRGVEPATGAVRWTVTAGAATVDYRPGERGVAELVVVTSAGRAEAYDVDTGVRRLAFPVPPARGDHHHVARPVGDLLLVDGEPGRLAAYDLASGRRRWDTPVPTPDGWSVRSCGDAVCLGEAFGTRVLDPVTGRVRWTSDWWAPVASVAGRMVGVSADGRQGLALLDAATGRAVAELGRWELVHQWRPTDALLVVRPVGGGRQLLAELDPTDGSLRVRDVLPGRWQACWRRQGVLVCWRQRDSIGVWRMPD</sequence>
<dbReference type="InterPro" id="IPR015943">
    <property type="entry name" value="WD40/YVTN_repeat-like_dom_sf"/>
</dbReference>
<feature type="compositionally biased region" description="Basic residues" evidence="1">
    <location>
        <begin position="73"/>
        <end position="82"/>
    </location>
</feature>
<comment type="caution">
    <text evidence="3">The sequence shown here is derived from an EMBL/GenBank/DDBJ whole genome shotgun (WGS) entry which is preliminary data.</text>
</comment>
<feature type="region of interest" description="Disordered" evidence="1">
    <location>
        <begin position="18"/>
        <end position="142"/>
    </location>
</feature>
<dbReference type="Gene3D" id="2.130.10.10">
    <property type="entry name" value="YVTN repeat-like/Quinoprotein amine dehydrogenase"/>
    <property type="match status" value="1"/>
</dbReference>
<feature type="compositionally biased region" description="Basic and acidic residues" evidence="1">
    <location>
        <begin position="83"/>
        <end position="92"/>
    </location>
</feature>
<dbReference type="SUPFAM" id="SSF50998">
    <property type="entry name" value="Quinoprotein alcohol dehydrogenase-like"/>
    <property type="match status" value="1"/>
</dbReference>
<keyword evidence="4" id="KW-1185">Reference proteome</keyword>
<feature type="compositionally biased region" description="Basic and acidic residues" evidence="1">
    <location>
        <begin position="47"/>
        <end position="58"/>
    </location>
</feature>
<evidence type="ECO:0000259" key="2">
    <source>
        <dbReference type="Pfam" id="PF13360"/>
    </source>
</evidence>
<evidence type="ECO:0000256" key="1">
    <source>
        <dbReference type="SAM" id="MobiDB-lite"/>
    </source>
</evidence>
<dbReference type="Pfam" id="PF13360">
    <property type="entry name" value="PQQ_2"/>
    <property type="match status" value="1"/>
</dbReference>
<dbReference type="EMBL" id="MZMV01000035">
    <property type="protein sequence ID" value="OWV04466.1"/>
    <property type="molecule type" value="Genomic_DNA"/>
</dbReference>
<dbReference type="InterPro" id="IPR002372">
    <property type="entry name" value="PQQ_rpt_dom"/>
</dbReference>
<protein>
    <recommendedName>
        <fullName evidence="2">Pyrrolo-quinoline quinone repeat domain-containing protein</fullName>
    </recommendedName>
</protein>
<dbReference type="Proteomes" id="UP000197174">
    <property type="component" value="Unassembled WGS sequence"/>
</dbReference>
<dbReference type="InterPro" id="IPR011047">
    <property type="entry name" value="Quinoprotein_ADH-like_sf"/>
</dbReference>
<feature type="region of interest" description="Disordered" evidence="1">
    <location>
        <begin position="163"/>
        <end position="186"/>
    </location>
</feature>
<evidence type="ECO:0000313" key="4">
    <source>
        <dbReference type="Proteomes" id="UP000197174"/>
    </source>
</evidence>
<evidence type="ECO:0000313" key="3">
    <source>
        <dbReference type="EMBL" id="OWV04466.1"/>
    </source>
</evidence>
<organism evidence="3 4">
    <name type="scientific">Micromonospora wenchangensis</name>
    <dbReference type="NCBI Taxonomy" id="1185415"/>
    <lineage>
        <taxon>Bacteria</taxon>
        <taxon>Bacillati</taxon>
        <taxon>Actinomycetota</taxon>
        <taxon>Actinomycetes</taxon>
        <taxon>Micromonosporales</taxon>
        <taxon>Micromonosporaceae</taxon>
        <taxon>Micromonospora</taxon>
    </lineage>
</organism>
<feature type="compositionally biased region" description="Low complexity" evidence="1">
    <location>
        <begin position="62"/>
        <end position="72"/>
    </location>
</feature>
<proteinExistence type="predicted"/>
<name>A0A246RIW3_9ACTN</name>
<reference evidence="3 4" key="1">
    <citation type="submission" date="2017-03" db="EMBL/GenBank/DDBJ databases">
        <title>Whole genome sequence of Micromonospora wenchangensis, isolated from mangrove soil.</title>
        <authorList>
            <person name="Yang H."/>
        </authorList>
    </citation>
    <scope>NUCLEOTIDE SEQUENCE [LARGE SCALE GENOMIC DNA]</scope>
    <source>
        <strain evidence="3 4">CCTCC AA 2012002</strain>
    </source>
</reference>
<feature type="domain" description="Pyrrolo-quinoline quinone repeat" evidence="2">
    <location>
        <begin position="247"/>
        <end position="430"/>
    </location>
</feature>
<dbReference type="AlphaFoldDB" id="A0A246RIW3"/>